<keyword evidence="8" id="KW-1185">Reference proteome</keyword>
<dbReference type="EMBL" id="LGIA01000164">
    <property type="protein sequence ID" value="KOH44372.1"/>
    <property type="molecule type" value="Genomic_DNA"/>
</dbReference>
<dbReference type="InterPro" id="IPR036388">
    <property type="entry name" value="WH-like_DNA-bd_sf"/>
</dbReference>
<dbReference type="PANTHER" id="PTHR43133:SF46">
    <property type="entry name" value="RNA POLYMERASE SIGMA-70 FACTOR ECF SUBFAMILY"/>
    <property type="match status" value="1"/>
</dbReference>
<gene>
    <name evidence="7" type="ORF">NC99_28190</name>
</gene>
<dbReference type="SUPFAM" id="SSF88659">
    <property type="entry name" value="Sigma3 and sigma4 domains of RNA polymerase sigma factors"/>
    <property type="match status" value="1"/>
</dbReference>
<feature type="domain" description="RNA polymerase sigma factor 70 region 4 type 2" evidence="6">
    <location>
        <begin position="118"/>
        <end position="169"/>
    </location>
</feature>
<dbReference type="NCBIfam" id="TIGR02937">
    <property type="entry name" value="sigma70-ECF"/>
    <property type="match status" value="1"/>
</dbReference>
<keyword evidence="2" id="KW-0805">Transcription regulation</keyword>
<dbReference type="GO" id="GO:0016987">
    <property type="term" value="F:sigma factor activity"/>
    <property type="evidence" value="ECO:0007669"/>
    <property type="project" value="UniProtKB-KW"/>
</dbReference>
<evidence type="ECO:0000259" key="6">
    <source>
        <dbReference type="Pfam" id="PF08281"/>
    </source>
</evidence>
<reference evidence="8" key="1">
    <citation type="submission" date="2015-07" db="EMBL/GenBank/DDBJ databases">
        <title>Genome sequencing of Sunxiuqinia dokdonensis strain SK.</title>
        <authorList>
            <person name="Ahn S."/>
            <person name="Kim B.-C."/>
        </authorList>
    </citation>
    <scope>NUCLEOTIDE SEQUENCE [LARGE SCALE GENOMIC DNA]</scope>
    <source>
        <strain evidence="8">SK</strain>
    </source>
</reference>
<keyword evidence="4" id="KW-0804">Transcription</keyword>
<feature type="domain" description="RNA polymerase sigma-70 region 2" evidence="5">
    <location>
        <begin position="17"/>
        <end position="76"/>
    </location>
</feature>
<dbReference type="Pfam" id="PF04542">
    <property type="entry name" value="Sigma70_r2"/>
    <property type="match status" value="1"/>
</dbReference>
<dbReference type="InterPro" id="IPR039425">
    <property type="entry name" value="RNA_pol_sigma-70-like"/>
</dbReference>
<name>A0A0L8V849_9BACT</name>
<dbReference type="CDD" id="cd06171">
    <property type="entry name" value="Sigma70_r4"/>
    <property type="match status" value="1"/>
</dbReference>
<dbReference type="Proteomes" id="UP000036958">
    <property type="component" value="Unassembled WGS sequence"/>
</dbReference>
<accession>A0A0L8V849</accession>
<protein>
    <recommendedName>
        <fullName evidence="9">RNA polymerase sigma factor 70 region 4 type 2 domain-containing protein</fullName>
    </recommendedName>
</protein>
<dbReference type="AlphaFoldDB" id="A0A0L8V849"/>
<evidence type="ECO:0000256" key="3">
    <source>
        <dbReference type="ARBA" id="ARBA00023082"/>
    </source>
</evidence>
<organism evidence="7 8">
    <name type="scientific">Sunxiuqinia dokdonensis</name>
    <dbReference type="NCBI Taxonomy" id="1409788"/>
    <lineage>
        <taxon>Bacteria</taxon>
        <taxon>Pseudomonadati</taxon>
        <taxon>Bacteroidota</taxon>
        <taxon>Bacteroidia</taxon>
        <taxon>Marinilabiliales</taxon>
        <taxon>Prolixibacteraceae</taxon>
        <taxon>Sunxiuqinia</taxon>
    </lineage>
</organism>
<dbReference type="Gene3D" id="1.10.1740.10">
    <property type="match status" value="1"/>
</dbReference>
<evidence type="ECO:0000313" key="8">
    <source>
        <dbReference type="Proteomes" id="UP000036958"/>
    </source>
</evidence>
<dbReference type="InterPro" id="IPR013325">
    <property type="entry name" value="RNA_pol_sigma_r2"/>
</dbReference>
<keyword evidence="3" id="KW-0731">Sigma factor</keyword>
<evidence type="ECO:0000256" key="1">
    <source>
        <dbReference type="ARBA" id="ARBA00010641"/>
    </source>
</evidence>
<dbReference type="GO" id="GO:0006352">
    <property type="term" value="P:DNA-templated transcription initiation"/>
    <property type="evidence" value="ECO:0007669"/>
    <property type="project" value="InterPro"/>
</dbReference>
<evidence type="ECO:0000259" key="5">
    <source>
        <dbReference type="Pfam" id="PF04542"/>
    </source>
</evidence>
<dbReference type="Gene3D" id="1.10.10.10">
    <property type="entry name" value="Winged helix-like DNA-binding domain superfamily/Winged helix DNA-binding domain"/>
    <property type="match status" value="1"/>
</dbReference>
<dbReference type="InterPro" id="IPR013249">
    <property type="entry name" value="RNA_pol_sigma70_r4_t2"/>
</dbReference>
<evidence type="ECO:0000313" key="7">
    <source>
        <dbReference type="EMBL" id="KOH44372.1"/>
    </source>
</evidence>
<dbReference type="Pfam" id="PF08281">
    <property type="entry name" value="Sigma70_r4_2"/>
    <property type="match status" value="1"/>
</dbReference>
<dbReference type="PANTHER" id="PTHR43133">
    <property type="entry name" value="RNA POLYMERASE ECF-TYPE SIGMA FACTO"/>
    <property type="match status" value="1"/>
</dbReference>
<evidence type="ECO:0000256" key="2">
    <source>
        <dbReference type="ARBA" id="ARBA00023015"/>
    </source>
</evidence>
<proteinExistence type="inferred from homology"/>
<comment type="similarity">
    <text evidence="1">Belongs to the sigma-70 factor family. ECF subfamily.</text>
</comment>
<evidence type="ECO:0000256" key="4">
    <source>
        <dbReference type="ARBA" id="ARBA00023163"/>
    </source>
</evidence>
<dbReference type="SUPFAM" id="SSF88946">
    <property type="entry name" value="Sigma2 domain of RNA polymerase sigma factors"/>
    <property type="match status" value="1"/>
</dbReference>
<dbReference type="InterPro" id="IPR014284">
    <property type="entry name" value="RNA_pol_sigma-70_dom"/>
</dbReference>
<dbReference type="InterPro" id="IPR013324">
    <property type="entry name" value="RNA_pol_sigma_r3/r4-like"/>
</dbReference>
<dbReference type="InterPro" id="IPR007627">
    <property type="entry name" value="RNA_pol_sigma70_r2"/>
</dbReference>
<sequence length="192" mass="22702">MLWKSFKAGDDKAFYELYDQYSDALYSFGMQFCKDSDFVKDCIHDLFLELHKYREQLRPTDSIQFYLFRTLKRIIHKQRLSMSLLKLDHKLEKTIRAHSPACDETIIDSERQEEGMDLLANAISQLTKVQQRALFLKFEQDLNYTEIAVLLNISVESARTNMYRALKSLRKSLSKHEISLNLFVLLYSKNQL</sequence>
<evidence type="ECO:0008006" key="9">
    <source>
        <dbReference type="Google" id="ProtNLM"/>
    </source>
</evidence>
<dbReference type="GO" id="GO:0003677">
    <property type="term" value="F:DNA binding"/>
    <property type="evidence" value="ECO:0007669"/>
    <property type="project" value="InterPro"/>
</dbReference>
<dbReference type="STRING" id="1409788.NC99_28190"/>
<comment type="caution">
    <text evidence="7">The sequence shown here is derived from an EMBL/GenBank/DDBJ whole genome shotgun (WGS) entry which is preliminary data.</text>
</comment>